<evidence type="ECO:0000256" key="1">
    <source>
        <dbReference type="SAM" id="MobiDB-lite"/>
    </source>
</evidence>
<evidence type="ECO:0000313" key="3">
    <source>
        <dbReference type="Proteomes" id="UP001497453"/>
    </source>
</evidence>
<dbReference type="Proteomes" id="UP001497453">
    <property type="component" value="Chromosome 11"/>
</dbReference>
<reference evidence="3" key="1">
    <citation type="submission" date="2024-04" db="EMBL/GenBank/DDBJ databases">
        <authorList>
            <person name="Shaw F."/>
            <person name="Minotto A."/>
        </authorList>
    </citation>
    <scope>NUCLEOTIDE SEQUENCE [LARGE SCALE GENOMIC DNA]</scope>
</reference>
<accession>A0ABP1CV80</accession>
<feature type="compositionally biased region" description="Basic and acidic residues" evidence="1">
    <location>
        <begin position="31"/>
        <end position="67"/>
    </location>
</feature>
<proteinExistence type="predicted"/>
<evidence type="ECO:0000313" key="2">
    <source>
        <dbReference type="EMBL" id="CAL1699580.1"/>
    </source>
</evidence>
<keyword evidence="3" id="KW-1185">Reference proteome</keyword>
<feature type="compositionally biased region" description="Polar residues" evidence="1">
    <location>
        <begin position="68"/>
        <end position="92"/>
    </location>
</feature>
<protein>
    <submittedName>
        <fullName evidence="2">Uncharacterized protein</fullName>
    </submittedName>
</protein>
<feature type="compositionally biased region" description="Polar residues" evidence="1">
    <location>
        <begin position="1"/>
        <end position="13"/>
    </location>
</feature>
<sequence>MSSAGKSFGTQSPPLEATPGQEEPMGVSNIRGDKPAAVSDKEQRQEYFKDDQVNDRQPEEDVSEKSTAHVSRNSPSRHFYSQTEAVVSSQRN</sequence>
<dbReference type="EMBL" id="OZ037954">
    <property type="protein sequence ID" value="CAL1699580.1"/>
    <property type="molecule type" value="Genomic_DNA"/>
</dbReference>
<organism evidence="2 3">
    <name type="scientific">Somion occarium</name>
    <dbReference type="NCBI Taxonomy" id="3059160"/>
    <lineage>
        <taxon>Eukaryota</taxon>
        <taxon>Fungi</taxon>
        <taxon>Dikarya</taxon>
        <taxon>Basidiomycota</taxon>
        <taxon>Agaricomycotina</taxon>
        <taxon>Agaricomycetes</taxon>
        <taxon>Polyporales</taxon>
        <taxon>Cerrenaceae</taxon>
        <taxon>Somion</taxon>
    </lineage>
</organism>
<gene>
    <name evidence="2" type="ORF">GFSPODELE1_LOCUS2745</name>
</gene>
<feature type="region of interest" description="Disordered" evidence="1">
    <location>
        <begin position="1"/>
        <end position="92"/>
    </location>
</feature>
<name>A0ABP1CV80_9APHY</name>